<accession>A0ABR9P4J4</accession>
<dbReference type="Proteomes" id="UP000806528">
    <property type="component" value="Unassembled WGS sequence"/>
</dbReference>
<keyword evidence="4" id="KW-1185">Reference proteome</keyword>
<comment type="caution">
    <text evidence="3">The sequence shown here is derived from an EMBL/GenBank/DDBJ whole genome shotgun (WGS) entry which is preliminary data.</text>
</comment>
<keyword evidence="2" id="KW-1133">Transmembrane helix</keyword>
<protein>
    <recommendedName>
        <fullName evidence="5">TIGR04222 domain-containing membrane protein</fullName>
    </recommendedName>
</protein>
<name>A0ABR9P4J4_9ACTN</name>
<dbReference type="EMBL" id="JADBGI010000006">
    <property type="protein sequence ID" value="MBE2998766.1"/>
    <property type="molecule type" value="Genomic_DNA"/>
</dbReference>
<evidence type="ECO:0000256" key="1">
    <source>
        <dbReference type="SAM" id="MobiDB-lite"/>
    </source>
</evidence>
<keyword evidence="2" id="KW-0812">Transmembrane</keyword>
<evidence type="ECO:0000313" key="4">
    <source>
        <dbReference type="Proteomes" id="UP000806528"/>
    </source>
</evidence>
<proteinExistence type="predicted"/>
<gene>
    <name evidence="3" type="ORF">IDM40_08630</name>
</gene>
<evidence type="ECO:0000256" key="2">
    <source>
        <dbReference type="SAM" id="Phobius"/>
    </source>
</evidence>
<organism evidence="3 4">
    <name type="scientific">Nocardiopsis coralli</name>
    <dbReference type="NCBI Taxonomy" id="2772213"/>
    <lineage>
        <taxon>Bacteria</taxon>
        <taxon>Bacillati</taxon>
        <taxon>Actinomycetota</taxon>
        <taxon>Actinomycetes</taxon>
        <taxon>Streptosporangiales</taxon>
        <taxon>Nocardiopsidaceae</taxon>
        <taxon>Nocardiopsis</taxon>
    </lineage>
</organism>
<evidence type="ECO:0000313" key="3">
    <source>
        <dbReference type="EMBL" id="MBE2998766.1"/>
    </source>
</evidence>
<keyword evidence="2" id="KW-0472">Membrane</keyword>
<reference evidence="3 4" key="1">
    <citation type="submission" date="2020-09" db="EMBL/GenBank/DDBJ databases">
        <title>Diversity and distribution of actinomycetes associated with coral in the coast of Hainan.</title>
        <authorList>
            <person name="Li F."/>
        </authorList>
    </citation>
    <scope>NUCLEOTIDE SEQUENCE [LARGE SCALE GENOMIC DNA]</scope>
    <source>
        <strain evidence="3 4">HNM0947</strain>
    </source>
</reference>
<feature type="region of interest" description="Disordered" evidence="1">
    <location>
        <begin position="169"/>
        <end position="190"/>
    </location>
</feature>
<sequence>MSEPTLLLVVSLMLLCPTCLAGIVCVVKGVRWDNDRGEPGHPAHGSLTELWSARLLETAPISSRRHRRARAVVRSGERTDDPELAPAVHALAATRIIYWWNPWTWSGQALLFVTLAGTIGLNPATYLWGTAAGLATAVLAVGMVVAQPRMVARYGRALDAHRPYVAWGDPRETVPGRSPTTAKHRDRKGS</sequence>
<feature type="transmembrane region" description="Helical" evidence="2">
    <location>
        <begin position="126"/>
        <end position="146"/>
    </location>
</feature>
<evidence type="ECO:0008006" key="5">
    <source>
        <dbReference type="Google" id="ProtNLM"/>
    </source>
</evidence>
<dbReference type="RefSeq" id="WP_193121407.1">
    <property type="nucleotide sequence ID" value="NZ_JADBGI010000006.1"/>
</dbReference>